<organism evidence="1 2">
    <name type="scientific">Armillaria ostoyae</name>
    <name type="common">Armillaria root rot fungus</name>
    <dbReference type="NCBI Taxonomy" id="47428"/>
    <lineage>
        <taxon>Eukaryota</taxon>
        <taxon>Fungi</taxon>
        <taxon>Dikarya</taxon>
        <taxon>Basidiomycota</taxon>
        <taxon>Agaricomycotina</taxon>
        <taxon>Agaricomycetes</taxon>
        <taxon>Agaricomycetidae</taxon>
        <taxon>Agaricales</taxon>
        <taxon>Marasmiineae</taxon>
        <taxon>Physalacriaceae</taxon>
        <taxon>Armillaria</taxon>
    </lineage>
</organism>
<dbReference type="EMBL" id="FUEG01000039">
    <property type="protein sequence ID" value="SJL16920.1"/>
    <property type="molecule type" value="Genomic_DNA"/>
</dbReference>
<reference evidence="2" key="1">
    <citation type="journal article" date="2017" name="Nat. Ecol. Evol.">
        <title>Genome expansion and lineage-specific genetic innovations in the forest pathogenic fungi Armillaria.</title>
        <authorList>
            <person name="Sipos G."/>
            <person name="Prasanna A.N."/>
            <person name="Walter M.C."/>
            <person name="O'Connor E."/>
            <person name="Balint B."/>
            <person name="Krizsan K."/>
            <person name="Kiss B."/>
            <person name="Hess J."/>
            <person name="Varga T."/>
            <person name="Slot J."/>
            <person name="Riley R."/>
            <person name="Boka B."/>
            <person name="Rigling D."/>
            <person name="Barry K."/>
            <person name="Lee J."/>
            <person name="Mihaltcheva S."/>
            <person name="LaButti K."/>
            <person name="Lipzen A."/>
            <person name="Waldron R."/>
            <person name="Moloney N.M."/>
            <person name="Sperisen C."/>
            <person name="Kredics L."/>
            <person name="Vagvoelgyi C."/>
            <person name="Patrignani A."/>
            <person name="Fitzpatrick D."/>
            <person name="Nagy I."/>
            <person name="Doyle S."/>
            <person name="Anderson J.B."/>
            <person name="Grigoriev I.V."/>
            <person name="Gueldener U."/>
            <person name="Muensterkoetter M."/>
            <person name="Nagy L.G."/>
        </authorList>
    </citation>
    <scope>NUCLEOTIDE SEQUENCE [LARGE SCALE GENOMIC DNA]</scope>
    <source>
        <strain evidence="2">C18/9</strain>
    </source>
</reference>
<dbReference type="OMA" id="THPPNIA"/>
<sequence>MNQSTCAFLRDLLSRYDWVSTSSHSPTLIALVSTKAVPTAFQATQLKASIEVLDNPVTKIQSEIDLLRNATVTLETKIAWLKDIRHDYRAALSPICRLPIEILRWTPKDNTELNAKDSYQSHHVFGFNMFKISKGPWYLGQVCSLWRDAVRFLCLEIWSRLKILLGPLSPCQGYNNHW</sequence>
<dbReference type="Proteomes" id="UP000219338">
    <property type="component" value="Unassembled WGS sequence"/>
</dbReference>
<proteinExistence type="predicted"/>
<protein>
    <submittedName>
        <fullName evidence="1">Uncharacterized protein</fullName>
    </submittedName>
</protein>
<keyword evidence="2" id="KW-1185">Reference proteome</keyword>
<gene>
    <name evidence="1" type="ORF">ARMOST_20452</name>
</gene>
<evidence type="ECO:0000313" key="1">
    <source>
        <dbReference type="EMBL" id="SJL16920.1"/>
    </source>
</evidence>
<evidence type="ECO:0000313" key="2">
    <source>
        <dbReference type="Proteomes" id="UP000219338"/>
    </source>
</evidence>
<dbReference type="AlphaFoldDB" id="A0A284S7E5"/>
<dbReference type="OrthoDB" id="3065285at2759"/>
<accession>A0A284S7E5</accession>
<name>A0A284S7E5_ARMOS</name>